<dbReference type="Proteomes" id="UP000196573">
    <property type="component" value="Unassembled WGS sequence"/>
</dbReference>
<proteinExistence type="predicted"/>
<name>A0A1X7ALQ5_9GAMM</name>
<protein>
    <submittedName>
        <fullName evidence="1">Uncharacterized protein</fullName>
    </submittedName>
</protein>
<dbReference type="OrthoDB" id="6197868at2"/>
<dbReference type="EMBL" id="FWPT01000006">
    <property type="protein sequence ID" value="SMA48681.1"/>
    <property type="molecule type" value="Genomic_DNA"/>
</dbReference>
<sequence>MSYDNAPEHVQLAVDMIRQMENLDFPNETVLEACLLVMQDTLNKMGREDRVAWRTRLSSILSAPGGSKKRQTAI</sequence>
<dbReference type="AlphaFoldDB" id="A0A1X7ALQ5"/>
<organism evidence="1 2">
    <name type="scientific">Parendozoicomonas haliclonae</name>
    <dbReference type="NCBI Taxonomy" id="1960125"/>
    <lineage>
        <taxon>Bacteria</taxon>
        <taxon>Pseudomonadati</taxon>
        <taxon>Pseudomonadota</taxon>
        <taxon>Gammaproteobacteria</taxon>
        <taxon>Oceanospirillales</taxon>
        <taxon>Endozoicomonadaceae</taxon>
        <taxon>Parendozoicomonas</taxon>
    </lineage>
</organism>
<evidence type="ECO:0000313" key="1">
    <source>
        <dbReference type="EMBL" id="SMA48681.1"/>
    </source>
</evidence>
<dbReference type="RefSeq" id="WP_087111003.1">
    <property type="nucleotide sequence ID" value="NZ_CBCSCN010000006.1"/>
</dbReference>
<gene>
    <name evidence="1" type="ORF">EHSB41UT_02845</name>
</gene>
<accession>A0A1X7ALQ5</accession>
<evidence type="ECO:0000313" key="2">
    <source>
        <dbReference type="Proteomes" id="UP000196573"/>
    </source>
</evidence>
<reference evidence="1 2" key="1">
    <citation type="submission" date="2017-03" db="EMBL/GenBank/DDBJ databases">
        <authorList>
            <person name="Afonso C.L."/>
            <person name="Miller P.J."/>
            <person name="Scott M.A."/>
            <person name="Spackman E."/>
            <person name="Goraichik I."/>
            <person name="Dimitrov K.M."/>
            <person name="Suarez D.L."/>
            <person name="Swayne D.E."/>
        </authorList>
    </citation>
    <scope>NUCLEOTIDE SEQUENCE [LARGE SCALE GENOMIC DNA]</scope>
    <source>
        <strain evidence="1">SB41UT1</strain>
    </source>
</reference>
<keyword evidence="2" id="KW-1185">Reference proteome</keyword>
<dbReference type="Pfam" id="PF10689">
    <property type="entry name" value="DUF2496"/>
    <property type="match status" value="1"/>
</dbReference>
<dbReference type="InterPro" id="IPR019630">
    <property type="entry name" value="DUF2496_YbaM-rel"/>
</dbReference>